<reference evidence="2 3" key="1">
    <citation type="journal article" date="2011" name="Stand. Genomic Sci.">
        <title>Complete genome sequence of the gliding freshwater bacterium Fluviicola taffensis type strain (RW262).</title>
        <authorList>
            <person name="Woyke T."/>
            <person name="Chertkov O."/>
            <person name="Lapidus A."/>
            <person name="Nolan M."/>
            <person name="Lucas S."/>
            <person name="Del Rio T.G."/>
            <person name="Tice H."/>
            <person name="Cheng J.F."/>
            <person name="Tapia R."/>
            <person name="Han C."/>
            <person name="Goodwin L."/>
            <person name="Pitluck S."/>
            <person name="Liolios K."/>
            <person name="Pagani I."/>
            <person name="Ivanova N."/>
            <person name="Huntemann M."/>
            <person name="Mavromatis K."/>
            <person name="Mikhailova N."/>
            <person name="Pati A."/>
            <person name="Chen A."/>
            <person name="Palaniappan K."/>
            <person name="Land M."/>
            <person name="Hauser L."/>
            <person name="Brambilla E.M."/>
            <person name="Rohde M."/>
            <person name="Mwirichia R."/>
            <person name="Sikorski J."/>
            <person name="Tindall B.J."/>
            <person name="Goker M."/>
            <person name="Bristow J."/>
            <person name="Eisen J.A."/>
            <person name="Markowitz V."/>
            <person name="Hugenholtz P."/>
            <person name="Klenk H.P."/>
            <person name="Kyrpides N.C."/>
        </authorList>
    </citation>
    <scope>NUCLEOTIDE SEQUENCE [LARGE SCALE GENOMIC DNA]</scope>
    <source>
        <strain evidence="3">DSM 16823 / RW262 / RW262</strain>
    </source>
</reference>
<dbReference type="Pfam" id="PF12728">
    <property type="entry name" value="HTH_17"/>
    <property type="match status" value="1"/>
</dbReference>
<accession>F2IJB0</accession>
<reference evidence="3" key="2">
    <citation type="submission" date="2011-02" db="EMBL/GenBank/DDBJ databases">
        <title>The complete genome of Fluviicola taffensis DSM 16823.</title>
        <authorList>
            <consortium name="US DOE Joint Genome Institute (JGI-PGF)"/>
            <person name="Lucas S."/>
            <person name="Copeland A."/>
            <person name="Lapidus A."/>
            <person name="Bruce D."/>
            <person name="Goodwin L."/>
            <person name="Pitluck S."/>
            <person name="Kyrpides N."/>
            <person name="Mavromatis K."/>
            <person name="Ivanova N."/>
            <person name="Mikhailova N."/>
            <person name="Pagani I."/>
            <person name="Chertkov O."/>
            <person name="Detter J.C."/>
            <person name="Han C."/>
            <person name="Tapia R."/>
            <person name="Land M."/>
            <person name="Hauser L."/>
            <person name="Markowitz V."/>
            <person name="Cheng J.-F."/>
            <person name="Hugenholtz P."/>
            <person name="Woyke T."/>
            <person name="Wu D."/>
            <person name="Tindall B."/>
            <person name="Pomrenke H.G."/>
            <person name="Brambilla E."/>
            <person name="Klenk H.-P."/>
            <person name="Eisen J.A."/>
        </authorList>
    </citation>
    <scope>NUCLEOTIDE SEQUENCE [LARGE SCALE GENOMIC DNA]</scope>
    <source>
        <strain evidence="3">DSM 16823 / RW262 / RW262</strain>
    </source>
</reference>
<evidence type="ECO:0000313" key="3">
    <source>
        <dbReference type="Proteomes" id="UP000007463"/>
    </source>
</evidence>
<dbReference type="AlphaFoldDB" id="F2IJB0"/>
<name>F2IJB0_FLUTR</name>
<dbReference type="PANTHER" id="PTHR34585:SF22">
    <property type="entry name" value="HELIX-TURN-HELIX DOMAIN-CONTAINING PROTEIN"/>
    <property type="match status" value="1"/>
</dbReference>
<proteinExistence type="predicted"/>
<dbReference type="EMBL" id="CP002542">
    <property type="protein sequence ID" value="AEA44980.1"/>
    <property type="molecule type" value="Genomic_DNA"/>
</dbReference>
<dbReference type="STRING" id="755732.Fluta_3001"/>
<evidence type="ECO:0000313" key="2">
    <source>
        <dbReference type="EMBL" id="AEA44980.1"/>
    </source>
</evidence>
<evidence type="ECO:0000259" key="1">
    <source>
        <dbReference type="Pfam" id="PF12728"/>
    </source>
</evidence>
<organism evidence="2 3">
    <name type="scientific">Fluviicola taffensis (strain DSM 16823 / NCIMB 13979 / RW262)</name>
    <dbReference type="NCBI Taxonomy" id="755732"/>
    <lineage>
        <taxon>Bacteria</taxon>
        <taxon>Pseudomonadati</taxon>
        <taxon>Bacteroidota</taxon>
        <taxon>Flavobacteriia</taxon>
        <taxon>Flavobacteriales</taxon>
        <taxon>Crocinitomicaceae</taxon>
        <taxon>Fluviicola</taxon>
    </lineage>
</organism>
<dbReference type="InterPro" id="IPR041657">
    <property type="entry name" value="HTH_17"/>
</dbReference>
<dbReference type="SUPFAM" id="SSF46955">
    <property type="entry name" value="Putative DNA-binding domain"/>
    <property type="match status" value="1"/>
</dbReference>
<sequence length="100" mass="11480">MAANIITQEDLAQFKIELLEELREIISHPAEKETKKNEVRWLKSHQVQRLLSISPGTLQNLRINGTIPFTKVGGVILYSQEDINNVMQQNMRNRIPNASK</sequence>
<dbReference type="InterPro" id="IPR009061">
    <property type="entry name" value="DNA-bd_dom_put_sf"/>
</dbReference>
<dbReference type="eggNOG" id="ENOG5032YCE">
    <property type="taxonomic scope" value="Bacteria"/>
</dbReference>
<dbReference type="PANTHER" id="PTHR34585">
    <property type="match status" value="1"/>
</dbReference>
<keyword evidence="3" id="KW-1185">Reference proteome</keyword>
<feature type="domain" description="Helix-turn-helix" evidence="1">
    <location>
        <begin position="41"/>
        <end position="90"/>
    </location>
</feature>
<protein>
    <recommendedName>
        <fullName evidence="1">Helix-turn-helix domain-containing protein</fullName>
    </recommendedName>
</protein>
<gene>
    <name evidence="2" type="ordered locus">Fluta_3001</name>
</gene>
<dbReference type="Proteomes" id="UP000007463">
    <property type="component" value="Chromosome"/>
</dbReference>
<dbReference type="KEGG" id="fte:Fluta_3001"/>
<dbReference type="HOGENOM" id="CLU_133781_4_0_10"/>
<dbReference type="OrthoDB" id="1524679at2"/>
<dbReference type="RefSeq" id="WP_013687748.1">
    <property type="nucleotide sequence ID" value="NC_015321.1"/>
</dbReference>